<dbReference type="AlphaFoldDB" id="A0A836F566"/>
<evidence type="ECO:0000256" key="1">
    <source>
        <dbReference type="SAM" id="SignalP"/>
    </source>
</evidence>
<dbReference type="InterPro" id="IPR005055">
    <property type="entry name" value="A10/PebIII"/>
</dbReference>
<dbReference type="Pfam" id="PF03392">
    <property type="entry name" value="OS-D"/>
    <property type="match status" value="1"/>
</dbReference>
<dbReference type="Proteomes" id="UP000670152">
    <property type="component" value="Unassembled WGS sequence"/>
</dbReference>
<dbReference type="OrthoDB" id="6344725at2759"/>
<dbReference type="PANTHER" id="PTHR11257">
    <property type="entry name" value="CHEMOSENSORY PROTEIN-RELATED"/>
    <property type="match status" value="1"/>
</dbReference>
<feature type="non-terminal residue" evidence="2">
    <location>
        <position position="1"/>
    </location>
</feature>
<keyword evidence="3" id="KW-1185">Reference proteome</keyword>
<feature type="signal peptide" evidence="1">
    <location>
        <begin position="1"/>
        <end position="17"/>
    </location>
</feature>
<proteinExistence type="predicted"/>
<dbReference type="EMBL" id="JAANIB010007316">
    <property type="protein sequence ID" value="KAG5326591.1"/>
    <property type="molecule type" value="Genomic_DNA"/>
</dbReference>
<dbReference type="SUPFAM" id="SSF100910">
    <property type="entry name" value="Chemosensory protein Csp2"/>
    <property type="match status" value="1"/>
</dbReference>
<evidence type="ECO:0000313" key="2">
    <source>
        <dbReference type="EMBL" id="KAG5326591.1"/>
    </source>
</evidence>
<comment type="caution">
    <text evidence="2">The sequence shown here is derived from an EMBL/GenBank/DDBJ whole genome shotgun (WGS) entry which is preliminary data.</text>
</comment>
<evidence type="ECO:0000313" key="3">
    <source>
        <dbReference type="Proteomes" id="UP000670152"/>
    </source>
</evidence>
<name>A0A836F566_9HYME</name>
<feature type="chain" id="PRO_5032478202" evidence="1">
    <location>
        <begin position="18"/>
        <end position="125"/>
    </location>
</feature>
<dbReference type="Gene3D" id="1.10.2080.10">
    <property type="entry name" value="Insect odorant-binding protein A10/Ejaculatory bulb-specific protein 3"/>
    <property type="match status" value="1"/>
</dbReference>
<organism evidence="2 3">
    <name type="scientific">Acromyrmex heyeri</name>
    <dbReference type="NCBI Taxonomy" id="230685"/>
    <lineage>
        <taxon>Eukaryota</taxon>
        <taxon>Metazoa</taxon>
        <taxon>Ecdysozoa</taxon>
        <taxon>Arthropoda</taxon>
        <taxon>Hexapoda</taxon>
        <taxon>Insecta</taxon>
        <taxon>Pterygota</taxon>
        <taxon>Neoptera</taxon>
        <taxon>Endopterygota</taxon>
        <taxon>Hymenoptera</taxon>
        <taxon>Apocrita</taxon>
        <taxon>Aculeata</taxon>
        <taxon>Formicoidea</taxon>
        <taxon>Formicidae</taxon>
        <taxon>Myrmicinae</taxon>
        <taxon>Acromyrmex</taxon>
    </lineage>
</organism>
<dbReference type="PANTHER" id="PTHR11257:SF12">
    <property type="entry name" value="EJACULATORY BULB-SPECIFIC PROTEIN 3-RELATED"/>
    <property type="match status" value="1"/>
</dbReference>
<accession>A0A836F566</accession>
<dbReference type="InterPro" id="IPR036682">
    <property type="entry name" value="OS_D_A10/PebIII_sf"/>
</dbReference>
<sequence length="125" mass="14728">MKLAVFCLLAIISVVYAEEYTNKFDNVDVDQIIQNERLLKRYVDCLLDKPDVRCPPEAVELRKHIDEALENDCAKCTNKQKEITQKVIKHLVINKRDWWDLLKAKYDPEEKFSKKYEEAVKNGNI</sequence>
<gene>
    <name evidence="2" type="primary">Ebpiii_9</name>
    <name evidence="2" type="ORF">G6Z77_0001308</name>
</gene>
<feature type="non-terminal residue" evidence="2">
    <location>
        <position position="125"/>
    </location>
</feature>
<reference evidence="2 3" key="1">
    <citation type="submission" date="2020-02" db="EMBL/GenBank/DDBJ databases">
        <title>Relaxed selection underlies rapid genomic changes in the transitions from sociality to social parasitism in ants.</title>
        <authorList>
            <person name="Bi X."/>
        </authorList>
    </citation>
    <scope>NUCLEOTIDE SEQUENCE [LARGE SCALE GENOMIC DNA]</scope>
    <source>
        <strain evidence="2">BGI-DK2014b</strain>
        <tissue evidence="2">Whole body</tissue>
    </source>
</reference>
<keyword evidence="1" id="KW-0732">Signal</keyword>
<protein>
    <submittedName>
        <fullName evidence="2">PEB3 protein</fullName>
    </submittedName>
</protein>